<dbReference type="SFLD" id="SFLDG01129">
    <property type="entry name" value="C1.5:_HAD__Beta-PGM__Phosphata"/>
    <property type="match status" value="1"/>
</dbReference>
<dbReference type="InterPro" id="IPR041492">
    <property type="entry name" value="HAD_2"/>
</dbReference>
<dbReference type="GO" id="GO:0008967">
    <property type="term" value="F:phosphoglycolate phosphatase activity"/>
    <property type="evidence" value="ECO:0007669"/>
    <property type="project" value="UniProtKB-EC"/>
</dbReference>
<dbReference type="PANTHER" id="PTHR43434:SF1">
    <property type="entry name" value="PHOSPHOGLYCOLATE PHOSPHATASE"/>
    <property type="match status" value="1"/>
</dbReference>
<dbReference type="NCBIfam" id="TIGR01549">
    <property type="entry name" value="HAD-SF-IA-v1"/>
    <property type="match status" value="1"/>
</dbReference>
<dbReference type="InterPro" id="IPR036412">
    <property type="entry name" value="HAD-like_sf"/>
</dbReference>
<name>A0A9W4MJJ7_9ACTN</name>
<accession>A0A9W4MJJ7</accession>
<proteinExistence type="predicted"/>
<dbReference type="Pfam" id="PF13419">
    <property type="entry name" value="HAD_2"/>
    <property type="match status" value="1"/>
</dbReference>
<reference evidence="1" key="1">
    <citation type="submission" date="2021-06" db="EMBL/GenBank/DDBJ databases">
        <authorList>
            <person name="Arsene-Ploetze F."/>
        </authorList>
    </citation>
    <scope>NUCLEOTIDE SEQUENCE</scope>
    <source>
        <strain evidence="1">SBRY1</strain>
    </source>
</reference>
<dbReference type="EMBL" id="CAJVAX010000019">
    <property type="protein sequence ID" value="CAG7651237.1"/>
    <property type="molecule type" value="Genomic_DNA"/>
</dbReference>
<sequence length="228" mass="24648">MALRDPRPDRHIPAVVPGTTPELVLFDLDGVLFDTLPVMRTAWEEVRVRHGIDVPFSSYAQLLGRPFADIMARLGVPHGEDVAETYERASVRESHRARPFSGVEGAVRVLKAGGYRTGVVTSKPQTRVLPLLERLGCTFDVVRTPGRERGKPAPDTLLAALVETGTDPAAALYVGDMAVDQEAARRAGTGYVHAGWGYGRPAEPEPRVARDAADLVRLLPARVEGAVA</sequence>
<evidence type="ECO:0000313" key="1">
    <source>
        <dbReference type="EMBL" id="CAG7651237.1"/>
    </source>
</evidence>
<keyword evidence="1" id="KW-0378">Hydrolase</keyword>
<comment type="caution">
    <text evidence="1">The sequence shown here is derived from an EMBL/GenBank/DDBJ whole genome shotgun (WGS) entry which is preliminary data.</text>
</comment>
<dbReference type="PANTHER" id="PTHR43434">
    <property type="entry name" value="PHOSPHOGLYCOLATE PHOSPHATASE"/>
    <property type="match status" value="1"/>
</dbReference>
<dbReference type="InterPro" id="IPR006439">
    <property type="entry name" value="HAD-SF_hydro_IA"/>
</dbReference>
<dbReference type="SFLD" id="SFLDS00003">
    <property type="entry name" value="Haloacid_Dehalogenase"/>
    <property type="match status" value="1"/>
</dbReference>
<dbReference type="InterPro" id="IPR050155">
    <property type="entry name" value="HAD-like_hydrolase_sf"/>
</dbReference>
<organism evidence="1 2">
    <name type="scientific">Actinacidiphila bryophytorum</name>
    <dbReference type="NCBI Taxonomy" id="1436133"/>
    <lineage>
        <taxon>Bacteria</taxon>
        <taxon>Bacillati</taxon>
        <taxon>Actinomycetota</taxon>
        <taxon>Actinomycetes</taxon>
        <taxon>Kitasatosporales</taxon>
        <taxon>Streptomycetaceae</taxon>
        <taxon>Actinacidiphila</taxon>
    </lineage>
</organism>
<protein>
    <submittedName>
        <fullName evidence="1">Phosphoglycolate phosphatase, chromosomal</fullName>
        <ecNumber evidence="1">3.1.3.18</ecNumber>
    </submittedName>
</protein>
<dbReference type="EC" id="3.1.3.18" evidence="1"/>
<dbReference type="GO" id="GO:0006281">
    <property type="term" value="P:DNA repair"/>
    <property type="evidence" value="ECO:0007669"/>
    <property type="project" value="TreeGrafter"/>
</dbReference>
<dbReference type="Proteomes" id="UP001153328">
    <property type="component" value="Unassembled WGS sequence"/>
</dbReference>
<dbReference type="GO" id="GO:0005829">
    <property type="term" value="C:cytosol"/>
    <property type="evidence" value="ECO:0007669"/>
    <property type="project" value="TreeGrafter"/>
</dbReference>
<evidence type="ECO:0000313" key="2">
    <source>
        <dbReference type="Proteomes" id="UP001153328"/>
    </source>
</evidence>
<dbReference type="InterPro" id="IPR023214">
    <property type="entry name" value="HAD_sf"/>
</dbReference>
<dbReference type="Gene3D" id="3.40.50.1000">
    <property type="entry name" value="HAD superfamily/HAD-like"/>
    <property type="match status" value="1"/>
</dbReference>
<dbReference type="InterPro" id="IPR023198">
    <property type="entry name" value="PGP-like_dom2"/>
</dbReference>
<dbReference type="NCBIfam" id="TIGR01509">
    <property type="entry name" value="HAD-SF-IA-v3"/>
    <property type="match status" value="1"/>
</dbReference>
<dbReference type="Gene3D" id="1.10.150.240">
    <property type="entry name" value="Putative phosphatase, domain 2"/>
    <property type="match status" value="1"/>
</dbReference>
<gene>
    <name evidence="1" type="primary">cbbZC</name>
    <name evidence="1" type="ORF">SBRY_50563</name>
</gene>
<dbReference type="AlphaFoldDB" id="A0A9W4MJJ7"/>
<dbReference type="SUPFAM" id="SSF56784">
    <property type="entry name" value="HAD-like"/>
    <property type="match status" value="1"/>
</dbReference>
<keyword evidence="2" id="KW-1185">Reference proteome</keyword>